<organism evidence="2 3">
    <name type="scientific">Elysia marginata</name>
    <dbReference type="NCBI Taxonomy" id="1093978"/>
    <lineage>
        <taxon>Eukaryota</taxon>
        <taxon>Metazoa</taxon>
        <taxon>Spiralia</taxon>
        <taxon>Lophotrochozoa</taxon>
        <taxon>Mollusca</taxon>
        <taxon>Gastropoda</taxon>
        <taxon>Heterobranchia</taxon>
        <taxon>Euthyneura</taxon>
        <taxon>Panpulmonata</taxon>
        <taxon>Sacoglossa</taxon>
        <taxon>Placobranchoidea</taxon>
        <taxon>Plakobranchidae</taxon>
        <taxon>Elysia</taxon>
    </lineage>
</organism>
<proteinExistence type="predicted"/>
<protein>
    <submittedName>
        <fullName evidence="2">Uncharacterized protein</fullName>
    </submittedName>
</protein>
<comment type="caution">
    <text evidence="2">The sequence shown here is derived from an EMBL/GenBank/DDBJ whole genome shotgun (WGS) entry which is preliminary data.</text>
</comment>
<accession>A0AAV4HR81</accession>
<feature type="compositionally biased region" description="Polar residues" evidence="1">
    <location>
        <begin position="17"/>
        <end position="28"/>
    </location>
</feature>
<dbReference type="Proteomes" id="UP000762676">
    <property type="component" value="Unassembled WGS sequence"/>
</dbReference>
<gene>
    <name evidence="2" type="ORF">ElyMa_004561500</name>
</gene>
<evidence type="ECO:0000256" key="1">
    <source>
        <dbReference type="SAM" id="MobiDB-lite"/>
    </source>
</evidence>
<keyword evidence="3" id="KW-1185">Reference proteome</keyword>
<dbReference type="AlphaFoldDB" id="A0AAV4HR81"/>
<name>A0AAV4HR81_9GAST</name>
<feature type="compositionally biased region" description="Basic and acidic residues" evidence="1">
    <location>
        <begin position="36"/>
        <end position="58"/>
    </location>
</feature>
<feature type="region of interest" description="Disordered" evidence="1">
    <location>
        <begin position="1"/>
        <end position="126"/>
    </location>
</feature>
<sequence length="152" mass="16683">MSLQVSTSAIEDEAEKSTTPAIDTNSIAVSVDPELPDDKGNNSPQLEDKNFSPTRTDEAAAEELLPMSAAQVSRSGAVGYDSNDGVIRPKNISGAEEDPTPADKRRRSERRRESRRQGRNNQDSTDAEDECCCCLVWWVLFDCISAVRDCCI</sequence>
<evidence type="ECO:0000313" key="2">
    <source>
        <dbReference type="EMBL" id="GFS00678.1"/>
    </source>
</evidence>
<evidence type="ECO:0000313" key="3">
    <source>
        <dbReference type="Proteomes" id="UP000762676"/>
    </source>
</evidence>
<reference evidence="2 3" key="1">
    <citation type="journal article" date="2021" name="Elife">
        <title>Chloroplast acquisition without the gene transfer in kleptoplastic sea slugs, Plakobranchus ocellatus.</title>
        <authorList>
            <person name="Maeda T."/>
            <person name="Takahashi S."/>
            <person name="Yoshida T."/>
            <person name="Shimamura S."/>
            <person name="Takaki Y."/>
            <person name="Nagai Y."/>
            <person name="Toyoda A."/>
            <person name="Suzuki Y."/>
            <person name="Arimoto A."/>
            <person name="Ishii H."/>
            <person name="Satoh N."/>
            <person name="Nishiyama T."/>
            <person name="Hasebe M."/>
            <person name="Maruyama T."/>
            <person name="Minagawa J."/>
            <person name="Obokata J."/>
            <person name="Shigenobu S."/>
        </authorList>
    </citation>
    <scope>NUCLEOTIDE SEQUENCE [LARGE SCALE GENOMIC DNA]</scope>
</reference>
<dbReference type="EMBL" id="BMAT01009184">
    <property type="protein sequence ID" value="GFS00678.1"/>
    <property type="molecule type" value="Genomic_DNA"/>
</dbReference>